<name>A0ABU4EM99_9GAMM</name>
<keyword evidence="3" id="KW-1185">Reference proteome</keyword>
<accession>A0ABU4EM99</accession>
<evidence type="ECO:0000313" key="3">
    <source>
        <dbReference type="Proteomes" id="UP001187868"/>
    </source>
</evidence>
<gene>
    <name evidence="2" type="ORF">RUJ08_21445</name>
</gene>
<proteinExistence type="predicted"/>
<dbReference type="RefSeq" id="WP_155518223.1">
    <property type="nucleotide sequence ID" value="NZ_CP104920.1"/>
</dbReference>
<protein>
    <submittedName>
        <fullName evidence="2">Uncharacterized protein</fullName>
    </submittedName>
</protein>
<feature type="region of interest" description="Disordered" evidence="1">
    <location>
        <begin position="1"/>
        <end position="26"/>
    </location>
</feature>
<dbReference type="EMBL" id="JAWLLM010000033">
    <property type="protein sequence ID" value="MDV7044692.1"/>
    <property type="molecule type" value="Genomic_DNA"/>
</dbReference>
<evidence type="ECO:0000313" key="2">
    <source>
        <dbReference type="EMBL" id="MDV7044692.1"/>
    </source>
</evidence>
<sequence length="156" mass="16905">MSDEISILSRISEENPTSTSPSVETETGFSAVNRRPHAIPDQASVSFTGLRNTVYAAAPASEVRRAACHIRKQHVRLACITPQRDFANAKTVFATVTTTARFSHLTAVYTLPERHSRSTVVNGDNDFNAKFGKSNSGYILLGFPQAAGHDGKRALS</sequence>
<evidence type="ECO:0000256" key="1">
    <source>
        <dbReference type="SAM" id="MobiDB-lite"/>
    </source>
</evidence>
<dbReference type="Proteomes" id="UP001187868">
    <property type="component" value="Unassembled WGS sequence"/>
</dbReference>
<reference evidence="2 3" key="1">
    <citation type="submission" date="2023-10" db="EMBL/GenBank/DDBJ databases">
        <title>Clonality and diversity in the soft rot Dickeya solani phytopathogen.</title>
        <authorList>
            <person name="Pedron J."/>
            <person name="Van Gijisegem F."/>
            <person name="Portier P."/>
            <person name="Taghouti G."/>
        </authorList>
    </citation>
    <scope>NUCLEOTIDE SEQUENCE [LARGE SCALE GENOMIC DNA]</scope>
    <source>
        <strain evidence="2 3">FVG2-MFV017-A9</strain>
    </source>
</reference>
<feature type="compositionally biased region" description="Low complexity" evidence="1">
    <location>
        <begin position="14"/>
        <end position="26"/>
    </location>
</feature>
<comment type="caution">
    <text evidence="2">The sequence shown here is derived from an EMBL/GenBank/DDBJ whole genome shotgun (WGS) entry which is preliminary data.</text>
</comment>
<organism evidence="2 3">
    <name type="scientific">Dickeya solani</name>
    <dbReference type="NCBI Taxonomy" id="1089444"/>
    <lineage>
        <taxon>Bacteria</taxon>
        <taxon>Pseudomonadati</taxon>
        <taxon>Pseudomonadota</taxon>
        <taxon>Gammaproteobacteria</taxon>
        <taxon>Enterobacterales</taxon>
        <taxon>Pectobacteriaceae</taxon>
        <taxon>Dickeya</taxon>
    </lineage>
</organism>